<keyword evidence="8" id="KW-1185">Reference proteome</keyword>
<feature type="transmembrane region" description="Helical" evidence="6">
    <location>
        <begin position="260"/>
        <end position="282"/>
    </location>
</feature>
<comment type="caution">
    <text evidence="7">The sequence shown here is derived from an EMBL/GenBank/DDBJ whole genome shotgun (WGS) entry which is preliminary data.</text>
</comment>
<dbReference type="RefSeq" id="WP_343880218.1">
    <property type="nucleotide sequence ID" value="NZ_BAAAFO010000001.1"/>
</dbReference>
<keyword evidence="2 6" id="KW-0812">Transmembrane</keyword>
<evidence type="ECO:0000256" key="2">
    <source>
        <dbReference type="ARBA" id="ARBA00022692"/>
    </source>
</evidence>
<evidence type="ECO:0000256" key="6">
    <source>
        <dbReference type="SAM" id="Phobius"/>
    </source>
</evidence>
<dbReference type="PANTHER" id="PTHR30520:SF2">
    <property type="entry name" value="INNER MEMBRANE PROTEIN YFDC"/>
    <property type="match status" value="1"/>
</dbReference>
<keyword evidence="4 6" id="KW-0472">Membrane</keyword>
<accession>A0ABN0UAC4</accession>
<dbReference type="EMBL" id="BAAAFO010000001">
    <property type="protein sequence ID" value="GAA0243963.1"/>
    <property type="molecule type" value="Genomic_DNA"/>
</dbReference>
<name>A0ABN0UAC4_9GAMM</name>
<dbReference type="InterPro" id="IPR023271">
    <property type="entry name" value="Aquaporin-like"/>
</dbReference>
<feature type="transmembrane region" description="Helical" evidence="6">
    <location>
        <begin position="220"/>
        <end position="240"/>
    </location>
</feature>
<feature type="region of interest" description="Disordered" evidence="5">
    <location>
        <begin position="1"/>
        <end position="42"/>
    </location>
</feature>
<organism evidence="7 8">
    <name type="scientific">Rhodanobacter caeni</name>
    <dbReference type="NCBI Taxonomy" id="657654"/>
    <lineage>
        <taxon>Bacteria</taxon>
        <taxon>Pseudomonadati</taxon>
        <taxon>Pseudomonadota</taxon>
        <taxon>Gammaproteobacteria</taxon>
        <taxon>Lysobacterales</taxon>
        <taxon>Rhodanobacteraceae</taxon>
        <taxon>Rhodanobacter</taxon>
    </lineage>
</organism>
<protein>
    <submittedName>
        <fullName evidence="7">Formate/nitrite transporter family protein</fullName>
    </submittedName>
</protein>
<evidence type="ECO:0000256" key="4">
    <source>
        <dbReference type="ARBA" id="ARBA00023136"/>
    </source>
</evidence>
<keyword evidence="3 6" id="KW-1133">Transmembrane helix</keyword>
<dbReference type="PANTHER" id="PTHR30520">
    <property type="entry name" value="FORMATE TRANSPORTER-RELATED"/>
    <property type="match status" value="1"/>
</dbReference>
<reference evidence="7 8" key="1">
    <citation type="journal article" date="2019" name="Int. J. Syst. Evol. Microbiol.">
        <title>The Global Catalogue of Microorganisms (GCM) 10K type strain sequencing project: providing services to taxonomists for standard genome sequencing and annotation.</title>
        <authorList>
            <consortium name="The Broad Institute Genomics Platform"/>
            <consortium name="The Broad Institute Genome Sequencing Center for Infectious Disease"/>
            <person name="Wu L."/>
            <person name="Ma J."/>
        </authorList>
    </citation>
    <scope>NUCLEOTIDE SEQUENCE [LARGE SCALE GENOMIC DNA]</scope>
    <source>
        <strain evidence="7 8">JCM 16242</strain>
    </source>
</reference>
<sequence>MNDDQHRLATDATPDDHQTADEKDGFSLSTEEKHDVEEKQPPRAAVLHETIRLQGEEELGRSIPALGWSALAAGLSMGFSMLARGLLHRWLGEVPGAFLIESLGYPFGFLVVILARQQLFTENTMTAVLPLMTHPDLAKLGSLLRLWSVVFVGNLIGAALFAYGILHMQLFDQATHEALVGIGTEVMGNSPWQMFTKGILAGWLIATMVWLVPAAEQARITVIVLTTYLIALGGFTHIIVGSVEVLYLVFSGGAGLGDYAAHFGLPTLLGNIVGGSCIFALISHAQVRGDEA</sequence>
<feature type="transmembrane region" description="Helical" evidence="6">
    <location>
        <begin position="94"/>
        <end position="115"/>
    </location>
</feature>
<dbReference type="Pfam" id="PF01226">
    <property type="entry name" value="Form_Nir_trans"/>
    <property type="match status" value="1"/>
</dbReference>
<evidence type="ECO:0000313" key="7">
    <source>
        <dbReference type="EMBL" id="GAA0243963.1"/>
    </source>
</evidence>
<evidence type="ECO:0000313" key="8">
    <source>
        <dbReference type="Proteomes" id="UP001500657"/>
    </source>
</evidence>
<feature type="compositionally biased region" description="Basic and acidic residues" evidence="5">
    <location>
        <begin position="1"/>
        <end position="41"/>
    </location>
</feature>
<dbReference type="Gene3D" id="1.20.1080.10">
    <property type="entry name" value="Glycerol uptake facilitator protein"/>
    <property type="match status" value="1"/>
</dbReference>
<evidence type="ECO:0000256" key="5">
    <source>
        <dbReference type="SAM" id="MobiDB-lite"/>
    </source>
</evidence>
<comment type="subcellular location">
    <subcellularLocation>
        <location evidence="1">Membrane</location>
        <topology evidence="1">Multi-pass membrane protein</topology>
    </subcellularLocation>
</comment>
<dbReference type="Proteomes" id="UP001500657">
    <property type="component" value="Unassembled WGS sequence"/>
</dbReference>
<gene>
    <name evidence="7" type="ORF">GCM10009126_07080</name>
</gene>
<feature type="transmembrane region" description="Helical" evidence="6">
    <location>
        <begin position="146"/>
        <end position="166"/>
    </location>
</feature>
<feature type="transmembrane region" description="Helical" evidence="6">
    <location>
        <begin position="194"/>
        <end position="213"/>
    </location>
</feature>
<dbReference type="InterPro" id="IPR000292">
    <property type="entry name" value="For/NO2_transpt"/>
</dbReference>
<evidence type="ECO:0000256" key="1">
    <source>
        <dbReference type="ARBA" id="ARBA00004141"/>
    </source>
</evidence>
<feature type="transmembrane region" description="Helical" evidence="6">
    <location>
        <begin position="62"/>
        <end position="82"/>
    </location>
</feature>
<proteinExistence type="predicted"/>
<evidence type="ECO:0000256" key="3">
    <source>
        <dbReference type="ARBA" id="ARBA00022989"/>
    </source>
</evidence>